<dbReference type="InterPro" id="IPR022238">
    <property type="entry name" value="Bud23_C"/>
</dbReference>
<dbReference type="GeneID" id="3371483"/>
<dbReference type="CDD" id="cd02440">
    <property type="entry name" value="AdoMet_MTases"/>
    <property type="match status" value="1"/>
</dbReference>
<dbReference type="SUPFAM" id="SSF53335">
    <property type="entry name" value="S-adenosyl-L-methionine-dependent methyltransferases"/>
    <property type="match status" value="1"/>
</dbReference>
<proteinExistence type="inferred from homology"/>
<reference evidence="12 13" key="1">
    <citation type="journal article" date="2004" name="Science">
        <title>Complete genome sequence of the apicomplexan, Cryptosporidium parvum.</title>
        <authorList>
            <person name="Abrahamsen M.S."/>
            <person name="Templeton T.J."/>
            <person name="Enomoto S."/>
            <person name="Abrahante J.E."/>
            <person name="Zhu G."/>
            <person name="Lancto C.A."/>
            <person name="Deng M."/>
            <person name="Liu C."/>
            <person name="Widmer G."/>
            <person name="Tzipori S."/>
            <person name="Buck G.A."/>
            <person name="Xu P."/>
            <person name="Bankier A.T."/>
            <person name="Dear P.H."/>
            <person name="Konfortov B.A."/>
            <person name="Spriggs H.F."/>
            <person name="Iyer L."/>
            <person name="Anantharaman V."/>
            <person name="Aravind L."/>
            <person name="Kapur V."/>
        </authorList>
    </citation>
    <scope>NUCLEOTIDE SEQUENCE [LARGE SCALE GENOMIC DNA]</scope>
    <source>
        <strain evidence="13">Iowa II</strain>
    </source>
</reference>
<comment type="caution">
    <text evidence="12">The sequence shown here is derived from an EMBL/GenBank/DDBJ whole genome shotgun (WGS) entry which is preliminary data.</text>
</comment>
<feature type="region of interest" description="Disordered" evidence="9">
    <location>
        <begin position="221"/>
        <end position="258"/>
    </location>
</feature>
<organism evidence="12 13">
    <name type="scientific">Cryptosporidium parvum (strain Iowa II)</name>
    <dbReference type="NCBI Taxonomy" id="353152"/>
    <lineage>
        <taxon>Eukaryota</taxon>
        <taxon>Sar</taxon>
        <taxon>Alveolata</taxon>
        <taxon>Apicomplexa</taxon>
        <taxon>Conoidasida</taxon>
        <taxon>Coccidia</taxon>
        <taxon>Eucoccidiorida</taxon>
        <taxon>Eimeriorina</taxon>
        <taxon>Cryptosporidiidae</taxon>
        <taxon>Cryptosporidium</taxon>
    </lineage>
</organism>
<dbReference type="Gene3D" id="3.40.50.150">
    <property type="entry name" value="Vaccinia Virus protein VP39"/>
    <property type="match status" value="1"/>
</dbReference>
<dbReference type="OrthoDB" id="2877at2759"/>
<evidence type="ECO:0000256" key="4">
    <source>
        <dbReference type="ARBA" id="ARBA00022490"/>
    </source>
</evidence>
<evidence type="ECO:0000259" key="11">
    <source>
        <dbReference type="Pfam" id="PF13649"/>
    </source>
</evidence>
<keyword evidence="7" id="KW-0949">S-adenosyl-L-methionine</keyword>
<keyword evidence="6 12" id="KW-0808">Transferase</keyword>
<dbReference type="InterPro" id="IPR029063">
    <property type="entry name" value="SAM-dependent_MTases_sf"/>
</dbReference>
<keyword evidence="13" id="KW-1185">Reference proteome</keyword>
<dbReference type="OMA" id="WIQEKKE"/>
<dbReference type="RefSeq" id="XP_628092.1">
    <property type="nucleotide sequence ID" value="XM_628092.1"/>
</dbReference>
<feature type="compositionally biased region" description="Basic residues" evidence="9">
    <location>
        <begin position="240"/>
        <end position="256"/>
    </location>
</feature>
<dbReference type="KEGG" id="cpv:cgd1_2680"/>
<dbReference type="GO" id="GO:0005730">
    <property type="term" value="C:nucleolus"/>
    <property type="evidence" value="ECO:0007669"/>
    <property type="project" value="TreeGrafter"/>
</dbReference>
<dbReference type="PANTHER" id="PTHR12734:SF0">
    <property type="entry name" value="18S RRNA (GUANINE-N(7))-METHYLTRANSFERASE-RELATED"/>
    <property type="match status" value="1"/>
</dbReference>
<comment type="subcellular location">
    <subcellularLocation>
        <location evidence="2">Cytoplasm</location>
    </subcellularLocation>
    <subcellularLocation>
        <location evidence="1">Nucleus</location>
    </subcellularLocation>
</comment>
<dbReference type="GO" id="GO:0005737">
    <property type="term" value="C:cytoplasm"/>
    <property type="evidence" value="ECO:0007669"/>
    <property type="project" value="UniProtKB-SubCell"/>
</dbReference>
<dbReference type="FunCoup" id="Q5CSH5">
    <property type="interactions" value="470"/>
</dbReference>
<dbReference type="STRING" id="353152.Q5CSH5"/>
<name>Q5CSH5_CRYPI</name>
<evidence type="ECO:0000313" key="12">
    <source>
        <dbReference type="EMBL" id="EAK88598.1"/>
    </source>
</evidence>
<feature type="non-terminal residue" evidence="12">
    <location>
        <position position="1"/>
    </location>
</feature>
<evidence type="ECO:0000256" key="9">
    <source>
        <dbReference type="SAM" id="MobiDB-lite"/>
    </source>
</evidence>
<keyword evidence="8" id="KW-0539">Nucleus</keyword>
<feature type="domain" description="Methyltransferase" evidence="11">
    <location>
        <begin position="54"/>
        <end position="135"/>
    </location>
</feature>
<evidence type="ECO:0000256" key="7">
    <source>
        <dbReference type="ARBA" id="ARBA00022691"/>
    </source>
</evidence>
<feature type="domain" description="18S rRNA (guanine(1575)-N(7))-methyltransferase Bud23 C-terminal" evidence="10">
    <location>
        <begin position="205"/>
        <end position="287"/>
    </location>
</feature>
<evidence type="ECO:0000313" key="13">
    <source>
        <dbReference type="Proteomes" id="UP000006726"/>
    </source>
</evidence>
<protein>
    <submittedName>
        <fullName evidence="12">HUSSY-3 like methyltransferase</fullName>
    </submittedName>
</protein>
<dbReference type="GO" id="GO:0016435">
    <property type="term" value="F:rRNA (guanine) methyltransferase activity"/>
    <property type="evidence" value="ECO:0007669"/>
    <property type="project" value="InterPro"/>
</dbReference>
<dbReference type="Pfam" id="PF12589">
    <property type="entry name" value="WBS_methylT"/>
    <property type="match status" value="1"/>
</dbReference>
<evidence type="ECO:0000256" key="8">
    <source>
        <dbReference type="ARBA" id="ARBA00023242"/>
    </source>
</evidence>
<keyword evidence="4" id="KW-0963">Cytoplasm</keyword>
<dbReference type="PANTHER" id="PTHR12734">
    <property type="entry name" value="METHYLTRANSFERASE-RELATED"/>
    <property type="match status" value="1"/>
</dbReference>
<accession>Q5CSH5</accession>
<gene>
    <name evidence="12" type="ORF">cgd1_2680</name>
</gene>
<evidence type="ECO:0000259" key="10">
    <source>
        <dbReference type="Pfam" id="PF12589"/>
    </source>
</evidence>
<dbReference type="GO" id="GO:0070476">
    <property type="term" value="P:rRNA (guanine-N7)-methylation"/>
    <property type="evidence" value="ECO:0007669"/>
    <property type="project" value="InterPro"/>
</dbReference>
<dbReference type="Pfam" id="PF13649">
    <property type="entry name" value="Methyltransf_25"/>
    <property type="match status" value="1"/>
</dbReference>
<comment type="similarity">
    <text evidence="3">Belongs to the class I-like SAM-binding methyltransferase superfamily. BUD23/WBSCR22 family.</text>
</comment>
<evidence type="ECO:0000256" key="2">
    <source>
        <dbReference type="ARBA" id="ARBA00004496"/>
    </source>
</evidence>
<dbReference type="EMBL" id="AAEE01000006">
    <property type="protein sequence ID" value="EAK88598.1"/>
    <property type="molecule type" value="Genomic_DNA"/>
</dbReference>
<dbReference type="InterPro" id="IPR039769">
    <property type="entry name" value="Bud23-like"/>
</dbReference>
<evidence type="ECO:0000256" key="5">
    <source>
        <dbReference type="ARBA" id="ARBA00022603"/>
    </source>
</evidence>
<dbReference type="FunFam" id="3.40.50.150:FF:000017">
    <property type="entry name" value="probable 18S rRNA (Guanine-N(7))-methyltransferase"/>
    <property type="match status" value="1"/>
</dbReference>
<evidence type="ECO:0000256" key="6">
    <source>
        <dbReference type="ARBA" id="ARBA00022679"/>
    </source>
</evidence>
<evidence type="ECO:0000256" key="3">
    <source>
        <dbReference type="ARBA" id="ARBA00005547"/>
    </source>
</evidence>
<dbReference type="Proteomes" id="UP000006726">
    <property type="component" value="Chromosome 1"/>
</dbReference>
<dbReference type="InterPro" id="IPR041698">
    <property type="entry name" value="Methyltransf_25"/>
</dbReference>
<dbReference type="AlphaFoldDB" id="Q5CSH5"/>
<sequence>KIMTRPETQAPPELYYNESEAIKYSKSSRIIDIQTKLTERAIELLLLPQHPCLILDIGCGTGISGSVLEDHNHVWVGIDISVGMLNVLDIYDDDSESTGDALLADMGELLRFRPGVFDGAISISVLQWLCNADRKSHDPYKRLLVFFKWLFNSLNRGSRAVFQFYPDSPSQVEMITSAALKSGFGGGLVVDFPNSSKAKKYYLCLWAGFYSTIPQTLPQGLTDENDEEMTSASNLGRSGCKLKTKKRGNKREHRVKSREWILEKKNVQRLKGFEVRPDSKYTGRKRKSGF</sequence>
<dbReference type="InParanoid" id="Q5CSH5"/>
<keyword evidence="5 12" id="KW-0489">Methyltransferase</keyword>
<evidence type="ECO:0000256" key="1">
    <source>
        <dbReference type="ARBA" id="ARBA00004123"/>
    </source>
</evidence>